<evidence type="ECO:0000256" key="9">
    <source>
        <dbReference type="ARBA" id="ARBA00022837"/>
    </source>
</evidence>
<feature type="signal peptide" evidence="19">
    <location>
        <begin position="1"/>
        <end position="24"/>
    </location>
</feature>
<protein>
    <recommendedName>
        <fullName evidence="17">Integrin beta</fullName>
    </recommendedName>
</protein>
<dbReference type="SMART" id="SM00187">
    <property type="entry name" value="INB"/>
    <property type="match status" value="1"/>
</dbReference>
<evidence type="ECO:0000256" key="5">
    <source>
        <dbReference type="ARBA" id="ARBA00022692"/>
    </source>
</evidence>
<dbReference type="Pfam" id="PF17205">
    <property type="entry name" value="PSI_integrin"/>
    <property type="match status" value="1"/>
</dbReference>
<evidence type="ECO:0000256" key="4">
    <source>
        <dbReference type="ARBA" id="ARBA00022536"/>
    </source>
</evidence>
<keyword evidence="4" id="KW-0245">EGF-like domain</keyword>
<keyword evidence="12 18" id="KW-1133">Transmembrane helix</keyword>
<keyword evidence="14 18" id="KW-0472">Membrane</keyword>
<dbReference type="SUPFAM" id="SSF53300">
    <property type="entry name" value="vWA-like"/>
    <property type="match status" value="1"/>
</dbReference>
<keyword evidence="24" id="KW-1185">Reference proteome</keyword>
<dbReference type="InterPro" id="IPR015812">
    <property type="entry name" value="Integrin_bsu"/>
</dbReference>
<evidence type="ECO:0000256" key="1">
    <source>
        <dbReference type="ARBA" id="ARBA00004251"/>
    </source>
</evidence>
<evidence type="ECO:0000256" key="13">
    <source>
        <dbReference type="ARBA" id="ARBA00023037"/>
    </source>
</evidence>
<dbReference type="PROSITE" id="PS51257">
    <property type="entry name" value="PROKAR_LIPOPROTEIN"/>
    <property type="match status" value="1"/>
</dbReference>
<dbReference type="InterPro" id="IPR033760">
    <property type="entry name" value="Integrin_beta_N"/>
</dbReference>
<feature type="domain" description="Integrin beta subunit tail" evidence="23">
    <location>
        <begin position="622"/>
        <end position="701"/>
    </location>
</feature>
<keyword evidence="6" id="KW-0479">Metal-binding</keyword>
<name>A0ABM1KT18_GEKJA</name>
<dbReference type="InterPro" id="IPR057243">
    <property type="entry name" value="Integrin_I-EGF_CS"/>
</dbReference>
<proteinExistence type="inferred from homology"/>
<comment type="subcellular location">
    <subcellularLocation>
        <location evidence="1 17">Cell membrane</location>
        <topology evidence="1 17">Single-pass type I membrane protein</topology>
    </subcellularLocation>
</comment>
<keyword evidence="5 17" id="KW-0812">Transmembrane</keyword>
<dbReference type="Gene3D" id="2.10.25.10">
    <property type="entry name" value="Laminin"/>
    <property type="match status" value="4"/>
</dbReference>
<feature type="domain" description="Integrin beta subunit cytoplasmic" evidence="22">
    <location>
        <begin position="723"/>
        <end position="769"/>
    </location>
</feature>
<evidence type="ECO:0000259" key="23">
    <source>
        <dbReference type="SMART" id="SM01242"/>
    </source>
</evidence>
<dbReference type="SUPFAM" id="SSF103575">
    <property type="entry name" value="Plexin repeat"/>
    <property type="match status" value="1"/>
</dbReference>
<evidence type="ECO:0000259" key="22">
    <source>
        <dbReference type="SMART" id="SM01241"/>
    </source>
</evidence>
<evidence type="ECO:0000256" key="18">
    <source>
        <dbReference type="SAM" id="Phobius"/>
    </source>
</evidence>
<dbReference type="Gene3D" id="1.20.5.100">
    <property type="entry name" value="Cytochrome c1, transmembrane anchor, C-terminal"/>
    <property type="match status" value="1"/>
</dbReference>
<feature type="chain" id="PRO_5046652349" description="Integrin beta" evidence="19">
    <location>
        <begin position="25"/>
        <end position="769"/>
    </location>
</feature>
<evidence type="ECO:0000256" key="11">
    <source>
        <dbReference type="ARBA" id="ARBA00022889"/>
    </source>
</evidence>
<keyword evidence="9" id="KW-0106">Calcium</keyword>
<evidence type="ECO:0000256" key="14">
    <source>
        <dbReference type="ARBA" id="ARBA00023136"/>
    </source>
</evidence>
<dbReference type="SMART" id="SM00423">
    <property type="entry name" value="PSI"/>
    <property type="match status" value="1"/>
</dbReference>
<reference evidence="25" key="1">
    <citation type="submission" date="2025-08" db="UniProtKB">
        <authorList>
            <consortium name="RefSeq"/>
        </authorList>
    </citation>
    <scope>IDENTIFICATION</scope>
</reference>
<evidence type="ECO:0000313" key="25">
    <source>
        <dbReference type="RefSeq" id="XP_015276855.1"/>
    </source>
</evidence>
<dbReference type="PRINTS" id="PR01186">
    <property type="entry name" value="INTEGRINB"/>
</dbReference>
<gene>
    <name evidence="25" type="primary">ITGB7</name>
</gene>
<evidence type="ECO:0000256" key="6">
    <source>
        <dbReference type="ARBA" id="ARBA00022723"/>
    </source>
</evidence>
<evidence type="ECO:0000256" key="3">
    <source>
        <dbReference type="ARBA" id="ARBA00022475"/>
    </source>
</evidence>
<keyword evidence="15" id="KW-1015">Disulfide bond</keyword>
<evidence type="ECO:0000259" key="20">
    <source>
        <dbReference type="SMART" id="SM00187"/>
    </source>
</evidence>
<evidence type="ECO:0000256" key="16">
    <source>
        <dbReference type="ARBA" id="ARBA00023180"/>
    </source>
</evidence>
<dbReference type="PANTHER" id="PTHR10082">
    <property type="entry name" value="INTEGRIN BETA SUBUNIT"/>
    <property type="match status" value="1"/>
</dbReference>
<dbReference type="Proteomes" id="UP000694871">
    <property type="component" value="Unplaced"/>
</dbReference>
<dbReference type="SMART" id="SM01241">
    <property type="entry name" value="Integrin_b_cyt"/>
    <property type="match status" value="1"/>
</dbReference>
<keyword evidence="8" id="KW-0677">Repeat</keyword>
<dbReference type="SUPFAM" id="SSF69179">
    <property type="entry name" value="Integrin domains"/>
    <property type="match status" value="1"/>
</dbReference>
<keyword evidence="16" id="KW-0325">Glycoprotein</keyword>
<dbReference type="GO" id="GO:0007229">
    <property type="term" value="P:integrin-mediated signaling pathway"/>
    <property type="evidence" value="ECO:0007669"/>
    <property type="project" value="UniProtKB-KW"/>
</dbReference>
<dbReference type="RefSeq" id="XP_015276855.1">
    <property type="nucleotide sequence ID" value="XM_015421369.1"/>
</dbReference>
<dbReference type="InterPro" id="IPR036349">
    <property type="entry name" value="Integrin_bsu_tail_dom_sf"/>
</dbReference>
<organism evidence="24 25">
    <name type="scientific">Gekko japonicus</name>
    <name type="common">Schlegel's Japanese gecko</name>
    <dbReference type="NCBI Taxonomy" id="146911"/>
    <lineage>
        <taxon>Eukaryota</taxon>
        <taxon>Metazoa</taxon>
        <taxon>Chordata</taxon>
        <taxon>Craniata</taxon>
        <taxon>Vertebrata</taxon>
        <taxon>Euteleostomi</taxon>
        <taxon>Lepidosauria</taxon>
        <taxon>Squamata</taxon>
        <taxon>Bifurcata</taxon>
        <taxon>Gekkota</taxon>
        <taxon>Gekkonidae</taxon>
        <taxon>Gekkoninae</taxon>
        <taxon>Gekko</taxon>
    </lineage>
</organism>
<dbReference type="SUPFAM" id="SSF69687">
    <property type="entry name" value="Integrin beta tail domain"/>
    <property type="match status" value="1"/>
</dbReference>
<dbReference type="InterPro" id="IPR002369">
    <property type="entry name" value="Integrin_bsu_VWA"/>
</dbReference>
<evidence type="ECO:0000256" key="12">
    <source>
        <dbReference type="ARBA" id="ARBA00022989"/>
    </source>
</evidence>
<dbReference type="PANTHER" id="PTHR10082:SF36">
    <property type="entry name" value="INTEGRIN BETA-7"/>
    <property type="match status" value="1"/>
</dbReference>
<feature type="domain" description="Integrin beta subunit VWA" evidence="20">
    <location>
        <begin position="31"/>
        <end position="456"/>
    </location>
</feature>
<dbReference type="SUPFAM" id="SSF57196">
    <property type="entry name" value="EGF/Laminin"/>
    <property type="match status" value="1"/>
</dbReference>
<evidence type="ECO:0000256" key="8">
    <source>
        <dbReference type="ARBA" id="ARBA00022737"/>
    </source>
</evidence>
<dbReference type="InterPro" id="IPR012896">
    <property type="entry name" value="Integrin_bsu_tail"/>
</dbReference>
<dbReference type="InterPro" id="IPR057073">
    <property type="entry name" value="EGF_integrin_2"/>
</dbReference>
<evidence type="ECO:0000313" key="24">
    <source>
        <dbReference type="Proteomes" id="UP000694871"/>
    </source>
</evidence>
<feature type="transmembrane region" description="Helical" evidence="18">
    <location>
        <begin position="703"/>
        <end position="725"/>
    </location>
</feature>
<dbReference type="GeneID" id="107118966"/>
<keyword evidence="13 17" id="KW-0401">Integrin</keyword>
<evidence type="ECO:0000256" key="7">
    <source>
        <dbReference type="ARBA" id="ARBA00022729"/>
    </source>
</evidence>
<dbReference type="Pfam" id="PF23105">
    <property type="entry name" value="EGF_integrin"/>
    <property type="match status" value="1"/>
</dbReference>
<evidence type="ECO:0000256" key="10">
    <source>
        <dbReference type="ARBA" id="ARBA00022842"/>
    </source>
</evidence>
<dbReference type="SMART" id="SM01242">
    <property type="entry name" value="Integrin_B_tail"/>
    <property type="match status" value="1"/>
</dbReference>
<dbReference type="Gene3D" id="3.30.1680.10">
    <property type="entry name" value="ligand-binding face of the semaphorins, domain 2"/>
    <property type="match status" value="1"/>
</dbReference>
<dbReference type="Gene3D" id="2.60.40.1510">
    <property type="entry name" value="ntegrin, alpha v. Chain A, domain 3"/>
    <property type="match status" value="1"/>
</dbReference>
<dbReference type="InterPro" id="IPR013111">
    <property type="entry name" value="EGF_extracell"/>
</dbReference>
<evidence type="ECO:0000256" key="15">
    <source>
        <dbReference type="ARBA" id="ARBA00023157"/>
    </source>
</evidence>
<dbReference type="InterPro" id="IPR014836">
    <property type="entry name" value="Integrin_bsu_cyt_dom"/>
</dbReference>
<feature type="domain" description="PSI" evidence="21">
    <location>
        <begin position="25"/>
        <end position="73"/>
    </location>
</feature>
<comment type="similarity">
    <text evidence="2 17">Belongs to the integrin beta chain family.</text>
</comment>
<dbReference type="InterPro" id="IPR016201">
    <property type="entry name" value="PSI"/>
</dbReference>
<dbReference type="Pfam" id="PF00362">
    <property type="entry name" value="Integrin_beta"/>
    <property type="match status" value="1"/>
</dbReference>
<evidence type="ECO:0000256" key="19">
    <source>
        <dbReference type="SAM" id="SignalP"/>
    </source>
</evidence>
<dbReference type="Pfam" id="PF08725">
    <property type="entry name" value="Integrin_b_cyt"/>
    <property type="match status" value="1"/>
</dbReference>
<dbReference type="Gene3D" id="3.40.50.410">
    <property type="entry name" value="von Willebrand factor, type A domain"/>
    <property type="match status" value="1"/>
</dbReference>
<keyword evidence="3" id="KW-1003">Cell membrane</keyword>
<evidence type="ECO:0000256" key="2">
    <source>
        <dbReference type="ARBA" id="ARBA00007449"/>
    </source>
</evidence>
<dbReference type="PROSITE" id="PS00243">
    <property type="entry name" value="I_EGF_1"/>
    <property type="match status" value="2"/>
</dbReference>
<accession>A0ABM1KT18</accession>
<dbReference type="InterPro" id="IPR032695">
    <property type="entry name" value="Integrin_dom_sf"/>
</dbReference>
<dbReference type="PROSITE" id="PS52047">
    <property type="entry name" value="I_EGF_2"/>
    <property type="match status" value="1"/>
</dbReference>
<keyword evidence="10" id="KW-0460">Magnesium</keyword>
<dbReference type="PIRSF" id="PIRSF002512">
    <property type="entry name" value="Integrin_B"/>
    <property type="match status" value="1"/>
</dbReference>
<dbReference type="InterPro" id="IPR036465">
    <property type="entry name" value="vWFA_dom_sf"/>
</dbReference>
<evidence type="ECO:0000259" key="21">
    <source>
        <dbReference type="SMART" id="SM00423"/>
    </source>
</evidence>
<evidence type="ECO:0000256" key="17">
    <source>
        <dbReference type="RuleBase" id="RU000633"/>
    </source>
</evidence>
<keyword evidence="11 17" id="KW-0130">Cell adhesion</keyword>
<sequence>MRWTLKLWLLFLLTAMACVQKTAGSCQPRPSCHECIRSHPSCAWCKQLDFVPADESDAGRCATRLELKRRGCLPSEVMDPCGKQHILEDRPLSENPQHENITQLAPQRISLQIRPGEEQSFTVRFRRAEGYPVDLYYLMDLSHSMKDDLENIRRLGSDLLAALRNITTSVKIGFGSFVDKTVLPYVSTSPAKWLHPCPSANEPCQSPFSYRHVLALTDNASEFESRVSQQFVSGNLDTAEGGFDAIMQVAACKEQIGWRDVTRLLVFTSDGTFHMAGDGKLGGVYLPNDGHCHLDENGLYTESHLYDYPSVGHLAEVLSKSNIQPIFAVTGPRLLMYEELSKLIPKSAVGELKEDSSNVVQLITDAYKSLSSTVNLEHSSDLPPGISIAYDSHCGDSETFGRTQGGECSGVHINQLVQFTVRINATTCLPGTQDLALRVLGVGEELRVQLSTVCECQCGDVKPYAPHCSGGHGNLTCGVCSCLEGHRGRLCECKQEDHDDPEAGCRDGNSTGPVCSGKGQCVCGKCQCHTHASGPLCKCDDTGCERHNGELCAGNGQCRCGICECQSNYTGGACDCSLDTSGCLKEGAACSGHGRCVCNRCQCEAGWLGSHCSHCAECRTPCEQHRDCAECKAFRTGPLHGNCSVSCNQTTRVLSAPTVDERWCKMTAEDGSLLIYLVEEDETGDITLTVNSQEGTTDQTFKLVLGLVLGLVIAGLFLMGLYRIVVDSWDRREVKHFEEECIRARGNEVNNPLFRRATTTVINPKYSKD</sequence>
<keyword evidence="7 19" id="KW-0732">Signal</keyword>
<dbReference type="Pfam" id="PF07974">
    <property type="entry name" value="EGF_2"/>
    <property type="match status" value="1"/>
</dbReference>